<name>A0A077ZR32_STYLE</name>
<dbReference type="InterPro" id="IPR015151">
    <property type="entry name" value="B-adaptin_app_sub_C"/>
</dbReference>
<dbReference type="InterPro" id="IPR016342">
    <property type="entry name" value="AP_complex_bsu_1_2_4"/>
</dbReference>
<dbReference type="EMBL" id="CCKQ01000815">
    <property type="protein sequence ID" value="CDW71914.1"/>
    <property type="molecule type" value="Genomic_DNA"/>
</dbReference>
<evidence type="ECO:0000256" key="5">
    <source>
        <dbReference type="ARBA" id="ARBA00023136"/>
    </source>
</evidence>
<dbReference type="GO" id="GO:0016192">
    <property type="term" value="P:vesicle-mediated transport"/>
    <property type="evidence" value="ECO:0007669"/>
    <property type="project" value="InterPro"/>
</dbReference>
<dbReference type="GO" id="GO:0030276">
    <property type="term" value="F:clathrin binding"/>
    <property type="evidence" value="ECO:0007669"/>
    <property type="project" value="InterPro"/>
</dbReference>
<dbReference type="InterPro" id="IPR002553">
    <property type="entry name" value="Clathrin/coatomer_adapt-like_N"/>
</dbReference>
<feature type="domain" description="Beta-adaptin appendage C-terminal subdomain" evidence="9">
    <location>
        <begin position="811"/>
        <end position="919"/>
    </location>
</feature>
<dbReference type="FunCoup" id="A0A077ZR32">
    <property type="interactions" value="436"/>
</dbReference>
<dbReference type="Gene3D" id="3.30.310.10">
    <property type="entry name" value="TATA-Binding Protein"/>
    <property type="match status" value="1"/>
</dbReference>
<evidence type="ECO:0000256" key="3">
    <source>
        <dbReference type="ARBA" id="ARBA00022448"/>
    </source>
</evidence>
<dbReference type="Gene3D" id="1.25.10.10">
    <property type="entry name" value="Leucine-rich Repeat Variant"/>
    <property type="match status" value="1"/>
</dbReference>
<dbReference type="PANTHER" id="PTHR11134">
    <property type="entry name" value="ADAPTOR COMPLEX SUBUNIT BETA FAMILY MEMBER"/>
    <property type="match status" value="1"/>
</dbReference>
<dbReference type="OrthoDB" id="10254310at2759"/>
<comment type="similarity">
    <text evidence="2 6">Belongs to the adaptor complexes large subunit family.</text>
</comment>
<dbReference type="OMA" id="QPDKALM"/>
<dbReference type="Proteomes" id="UP000039865">
    <property type="component" value="Unassembled WGS sequence"/>
</dbReference>
<dbReference type="InterPro" id="IPR011989">
    <property type="entry name" value="ARM-like"/>
</dbReference>
<accession>A0A077ZR32</accession>
<evidence type="ECO:0000259" key="9">
    <source>
        <dbReference type="Pfam" id="PF09066"/>
    </source>
</evidence>
<dbReference type="SUPFAM" id="SSF49348">
    <property type="entry name" value="Clathrin adaptor appendage domain"/>
    <property type="match status" value="1"/>
</dbReference>
<evidence type="ECO:0000313" key="11">
    <source>
        <dbReference type="Proteomes" id="UP000039865"/>
    </source>
</evidence>
<dbReference type="GO" id="GO:0006886">
    <property type="term" value="P:intracellular protein transport"/>
    <property type="evidence" value="ECO:0007669"/>
    <property type="project" value="InterPro"/>
</dbReference>
<keyword evidence="5 6" id="KW-0472">Membrane</keyword>
<dbReference type="AlphaFoldDB" id="A0A077ZR32"/>
<evidence type="ECO:0000256" key="1">
    <source>
        <dbReference type="ARBA" id="ARBA00004308"/>
    </source>
</evidence>
<feature type="domain" description="Clathrin/coatomer adaptor adaptin-like N-terminal" evidence="8">
    <location>
        <begin position="1"/>
        <end position="493"/>
    </location>
</feature>
<feature type="region of interest" description="Disordered" evidence="7">
    <location>
        <begin position="554"/>
        <end position="575"/>
    </location>
</feature>
<dbReference type="InParanoid" id="A0A077ZR32"/>
<dbReference type="Gene3D" id="2.60.40.1150">
    <property type="match status" value="1"/>
</dbReference>
<dbReference type="Pfam" id="PF09066">
    <property type="entry name" value="B2-adapt-app_C"/>
    <property type="match status" value="1"/>
</dbReference>
<keyword evidence="3 6" id="KW-0813">Transport</keyword>
<keyword evidence="4 6" id="KW-0653">Protein transport</keyword>
<sequence length="923" mass="103437">MTVGKDVSKLFFPVLKCVETQSLELKKLVYLYIINYAKTQPDLAVLAVNSFRKDARERINPLIRGLAIRTMGCIGVEAMLDYMCEPLKESLEDPDPYVRKTAAICVAKLYEVSPQRFEDFKFLQQMRKLLTTDGNGMVVSNTVASLSDIQSAMGGVPPIEMTQEILNNLLNAITECSEWGKVYILDYLANNMINNPKDVDEIIQRVIPNLVLQNVAVVLSAAKVIIKYLDFVNDTEKIRSICRKMAPPLISLMNNDPEVQYIAVRNINLIIQKRPYIIDKEVRVFFCNFQDPLYVKLEKLEIMIKLADLKNVDSLLNELKDYAQEIDVVFVRKSISAVGRIAIKLERAADRCIQVLHQLINTKIDYVVQEAIIVIKDIFRKYPNKYESIIKDLCENLKALDNTDARASMIWIIGEYGERIDNAIDLMLNFSENFRDEAKKVQLAILNASVKLYLKLESQAEDLVQDVLKLATDESDNPDLRNRGYIYWRMLSTNPELAKRIILSQKPTISEDSSTIEPQLLDKLIDNVGMLSSIYYKPPEAFVKKIRDKINERLDLENEDDGAGNGPKSKDQEDYIDSQGVKRSEYLQEQPGQQQQYSNFQDLLGVEDNSNTGTGAIDDLLGGLSTPTQPQVNSQPLSSITDLDDLLGGGSTQINTNTNSNMGSGGNYVSDSLLDLDLGGGIQTVLNSQKPGAMNNQVGFQVEAAFQRENDNLVLELKLTNHSQQVLSDFLMKINTNYYGVNVVHPFPSDLTVSPGETKFVKLSCATMINNGQTAPAKPPILIQSGIKCNLDLFYFDIPMLSQVLFTRQSGGMNTSQLQMMWESIPSQPDNYFTVASMSPQVSNAHAMISRLQDNGVYFMNQGTNENGFDALYVYAVPVKQDEVVVGEISISSTGVVLQARSPAKHMVLLFLQSMNFLLCSNA</sequence>
<dbReference type="InterPro" id="IPR016024">
    <property type="entry name" value="ARM-type_fold"/>
</dbReference>
<dbReference type="InterPro" id="IPR013041">
    <property type="entry name" value="Clathrin_app_Ig-like_sf"/>
</dbReference>
<dbReference type="GO" id="GO:0030131">
    <property type="term" value="C:clathrin adaptor complex"/>
    <property type="evidence" value="ECO:0007669"/>
    <property type="project" value="InterPro"/>
</dbReference>
<dbReference type="SUPFAM" id="SSF48371">
    <property type="entry name" value="ARM repeat"/>
    <property type="match status" value="1"/>
</dbReference>
<evidence type="ECO:0000259" key="8">
    <source>
        <dbReference type="Pfam" id="PF01602"/>
    </source>
</evidence>
<reference evidence="10 11" key="1">
    <citation type="submission" date="2014-06" db="EMBL/GenBank/DDBJ databases">
        <authorList>
            <person name="Swart Estienne"/>
        </authorList>
    </citation>
    <scope>NUCLEOTIDE SEQUENCE [LARGE SCALE GENOMIC DNA]</scope>
    <source>
        <strain evidence="10 11">130c</strain>
    </source>
</reference>
<keyword evidence="11" id="KW-1185">Reference proteome</keyword>
<dbReference type="InterPro" id="IPR026739">
    <property type="entry name" value="AP_beta"/>
</dbReference>
<dbReference type="GO" id="GO:0012505">
    <property type="term" value="C:endomembrane system"/>
    <property type="evidence" value="ECO:0007669"/>
    <property type="project" value="UniProtKB-SubCell"/>
</dbReference>
<evidence type="ECO:0000256" key="2">
    <source>
        <dbReference type="ARBA" id="ARBA00006613"/>
    </source>
</evidence>
<evidence type="ECO:0000256" key="6">
    <source>
        <dbReference type="PIRNR" id="PIRNR002291"/>
    </source>
</evidence>
<comment type="subcellular location">
    <subcellularLocation>
        <location evidence="1">Endomembrane system</location>
    </subcellularLocation>
</comment>
<dbReference type="Pfam" id="PF01602">
    <property type="entry name" value="Adaptin_N"/>
    <property type="match status" value="1"/>
</dbReference>
<evidence type="ECO:0000256" key="4">
    <source>
        <dbReference type="ARBA" id="ARBA00022927"/>
    </source>
</evidence>
<organism evidence="10 11">
    <name type="scientific">Stylonychia lemnae</name>
    <name type="common">Ciliate</name>
    <dbReference type="NCBI Taxonomy" id="5949"/>
    <lineage>
        <taxon>Eukaryota</taxon>
        <taxon>Sar</taxon>
        <taxon>Alveolata</taxon>
        <taxon>Ciliophora</taxon>
        <taxon>Intramacronucleata</taxon>
        <taxon>Spirotrichea</taxon>
        <taxon>Stichotrichia</taxon>
        <taxon>Sporadotrichida</taxon>
        <taxon>Oxytrichidae</taxon>
        <taxon>Stylonychinae</taxon>
        <taxon>Stylonychia</taxon>
    </lineage>
</organism>
<evidence type="ECO:0000256" key="7">
    <source>
        <dbReference type="SAM" id="MobiDB-lite"/>
    </source>
</evidence>
<dbReference type="PIRSF" id="PIRSF002291">
    <property type="entry name" value="AP_complex_beta"/>
    <property type="match status" value="1"/>
</dbReference>
<dbReference type="InterPro" id="IPR012295">
    <property type="entry name" value="TBP_dom_sf"/>
</dbReference>
<proteinExistence type="inferred from homology"/>
<dbReference type="InterPro" id="IPR013037">
    <property type="entry name" value="Clathrin_b-adaptin_app_Ig-like"/>
</dbReference>
<evidence type="ECO:0000313" key="10">
    <source>
        <dbReference type="EMBL" id="CDW71914.1"/>
    </source>
</evidence>
<gene>
    <name evidence="10" type="primary">Contig16167.g17235</name>
    <name evidence="10" type="ORF">STYLEM_865</name>
</gene>
<protein>
    <recommendedName>
        <fullName evidence="6">AP complex subunit beta</fullName>
    </recommendedName>
</protein>